<sequence>MNGHNLTFKNDPIWFIAQRAINNVSWFMKDQASNINQQRNRILNSTKSGAFDLQGEGQDRQVTLAPTGNPPHSDPLITAYWCPFVQGNVLPGFVDIPMHNPEHHYVFTAAMNGCALVTTSSPLGSNMLRVYHHQHPDSAHINNLIKAQGQTVISSISASDYCHNDQKIPAPNAFNFLFYKEGKWKYAVQPQTFNMLTHDVALNPGMPAKVVNV</sequence>
<dbReference type="EMBL" id="MPJD01000029">
    <property type="protein sequence ID" value="OKA19444.1"/>
    <property type="molecule type" value="Genomic_DNA"/>
</dbReference>
<reference evidence="2 4" key="2">
    <citation type="submission" date="2016-11" db="EMBL/GenBank/DDBJ databases">
        <title>Draft genome of Pseudomonas versuta A4R1.5.</title>
        <authorList>
            <person name="See-Too W.-S."/>
        </authorList>
    </citation>
    <scope>NUCLEOTIDE SEQUENCE [LARGE SCALE GENOMIC DNA]</scope>
    <source>
        <strain evidence="2 4">A4R1.5</strain>
    </source>
</reference>
<dbReference type="EMBL" id="MPJC01000004">
    <property type="protein sequence ID" value="OKA22224.1"/>
    <property type="molecule type" value="Genomic_DNA"/>
</dbReference>
<organism evidence="1 3">
    <name type="scientific">Pseudomonas versuta</name>
    <dbReference type="NCBI Taxonomy" id="1788301"/>
    <lineage>
        <taxon>Bacteria</taxon>
        <taxon>Pseudomonadati</taxon>
        <taxon>Pseudomonadota</taxon>
        <taxon>Gammaproteobacteria</taxon>
        <taxon>Pseudomonadales</taxon>
        <taxon>Pseudomonadaceae</taxon>
        <taxon>Pseudomonas</taxon>
    </lineage>
</organism>
<evidence type="ECO:0000313" key="3">
    <source>
        <dbReference type="Proteomes" id="UP000185990"/>
    </source>
</evidence>
<dbReference type="Proteomes" id="UP000185990">
    <property type="component" value="Unassembled WGS sequence"/>
</dbReference>
<gene>
    <name evidence="2" type="ORF">BOH73_07225</name>
    <name evidence="1" type="ORF">BOH74_17655</name>
</gene>
<keyword evidence="4" id="KW-1185">Reference proteome</keyword>
<accession>A0A0M5LVK6</accession>
<evidence type="ECO:0000313" key="2">
    <source>
        <dbReference type="EMBL" id="OKA22224.1"/>
    </source>
</evidence>
<reference evidence="1 3" key="1">
    <citation type="submission" date="2016-11" db="EMBL/GenBank/DDBJ databases">
        <title>Draft genome of Pseudomonas versuta A4R1.12.</title>
        <authorList>
            <person name="See-Too W.-S."/>
        </authorList>
    </citation>
    <scope>NUCLEOTIDE SEQUENCE [LARGE SCALE GENOMIC DNA]</scope>
    <source>
        <strain evidence="1 3">A4R1.12</strain>
    </source>
</reference>
<dbReference type="Proteomes" id="UP000186677">
    <property type="component" value="Unassembled WGS sequence"/>
</dbReference>
<proteinExistence type="predicted"/>
<protein>
    <submittedName>
        <fullName evidence="1">Uncharacterized protein</fullName>
    </submittedName>
</protein>
<name>A0A0M5LVK6_9PSED</name>
<comment type="caution">
    <text evidence="1">The sequence shown here is derived from an EMBL/GenBank/DDBJ whole genome shotgun (WGS) entry which is preliminary data.</text>
</comment>
<dbReference type="OrthoDB" id="8596416at2"/>
<dbReference type="KEGG" id="ppsy:AOC04_08850"/>
<accession>A0A1Q4KKP1</accession>
<evidence type="ECO:0000313" key="4">
    <source>
        <dbReference type="Proteomes" id="UP000186677"/>
    </source>
</evidence>
<dbReference type="AlphaFoldDB" id="A0A0M5LVK6"/>
<dbReference type="RefSeq" id="WP_060692521.1">
    <property type="nucleotide sequence ID" value="NZ_CP012676.1"/>
</dbReference>
<evidence type="ECO:0000313" key="1">
    <source>
        <dbReference type="EMBL" id="OKA19444.1"/>
    </source>
</evidence>